<proteinExistence type="predicted"/>
<organism evidence="3 4">
    <name type="scientific">Paenibacillus validus</name>
    <dbReference type="NCBI Taxonomy" id="44253"/>
    <lineage>
        <taxon>Bacteria</taxon>
        <taxon>Bacillati</taxon>
        <taxon>Bacillota</taxon>
        <taxon>Bacilli</taxon>
        <taxon>Bacillales</taxon>
        <taxon>Paenibacillaceae</taxon>
        <taxon>Paenibacillus</taxon>
    </lineage>
</organism>
<evidence type="ECO:0000259" key="2">
    <source>
        <dbReference type="Pfam" id="PF07670"/>
    </source>
</evidence>
<keyword evidence="4" id="KW-1185">Reference proteome</keyword>
<dbReference type="Proteomes" id="UP000450917">
    <property type="component" value="Unassembled WGS sequence"/>
</dbReference>
<dbReference type="InterPro" id="IPR011642">
    <property type="entry name" value="Gate_dom"/>
</dbReference>
<dbReference type="AlphaFoldDB" id="A0A7X2ZA44"/>
<protein>
    <submittedName>
        <fullName evidence="3">Sporulation integral membrane protein YlbJ</fullName>
    </submittedName>
</protein>
<feature type="transmembrane region" description="Helical" evidence="1">
    <location>
        <begin position="414"/>
        <end position="436"/>
    </location>
</feature>
<reference evidence="3 4" key="1">
    <citation type="submission" date="2019-11" db="EMBL/GenBank/DDBJ databases">
        <title>Draft genome sequences of five Paenibacillus species of dairy origin.</title>
        <authorList>
            <person name="Olajide A.M."/>
            <person name="Chen S."/>
            <person name="Lapointe G."/>
        </authorList>
    </citation>
    <scope>NUCLEOTIDE SEQUENCE [LARGE SCALE GENOMIC DNA]</scope>
    <source>
        <strain evidence="3 4">2CS3</strain>
    </source>
</reference>
<feature type="transmembrane region" description="Helical" evidence="1">
    <location>
        <begin position="257"/>
        <end position="283"/>
    </location>
</feature>
<feature type="transmembrane region" description="Helical" evidence="1">
    <location>
        <begin position="108"/>
        <end position="129"/>
    </location>
</feature>
<feature type="domain" description="Nucleoside transporter/FeoB GTPase Gate" evidence="2">
    <location>
        <begin position="73"/>
        <end position="152"/>
    </location>
</feature>
<feature type="transmembrane region" description="Helical" evidence="1">
    <location>
        <begin position="36"/>
        <end position="54"/>
    </location>
</feature>
<gene>
    <name evidence="3" type="primary">ylbJ</name>
    <name evidence="3" type="ORF">GNP93_10680</name>
</gene>
<feature type="transmembrane region" description="Helical" evidence="1">
    <location>
        <begin position="176"/>
        <end position="195"/>
    </location>
</feature>
<accession>A0A7X2ZA44</accession>
<feature type="transmembrane region" description="Helical" evidence="1">
    <location>
        <begin position="150"/>
        <end position="170"/>
    </location>
</feature>
<evidence type="ECO:0000313" key="3">
    <source>
        <dbReference type="EMBL" id="MUG71148.1"/>
    </source>
</evidence>
<feature type="transmembrane region" description="Helical" evidence="1">
    <location>
        <begin position="331"/>
        <end position="350"/>
    </location>
</feature>
<keyword evidence="1" id="KW-1133">Transmembrane helix</keyword>
<evidence type="ECO:0000256" key="1">
    <source>
        <dbReference type="SAM" id="Phobius"/>
    </source>
</evidence>
<evidence type="ECO:0000313" key="4">
    <source>
        <dbReference type="Proteomes" id="UP000450917"/>
    </source>
</evidence>
<dbReference type="InterPro" id="IPR014226">
    <property type="entry name" value="Spore_IM_YlbJ"/>
</dbReference>
<name>A0A7X2ZA44_9BACL</name>
<keyword evidence="1" id="KW-0812">Transmembrane</keyword>
<sequence>MPISSIQEHVSGKLVIYQNDRLFGEEVTFLRKTNPGLQLAALAAVLLACMMLIFPEPSFRASIKGIAIWWDVLFPALFPFFVISEMMLGIGIVHFFGTLLDPMMRPLFRVPGIGGFVMAMGFASGYPIGARLTSQLWDQRIVTREEGERLVAFTTSSDPIFLIGAVSVGFFHSPSLAGLLAAAHYGSAVLVGLMMRFHGKPRAGHGVQIREAKAHKVSRIGIWKQSFRAMHTARLQDGRTLGVMLTQALSSGLQLSFVIGGLVVFFSVVMEVLASAGVMSFIYTGVQTVLQGAGIPSVLAEAVVNGFFEVTLGAKEAGSAIGIPPMYKAAIAAWVLSWAGLSVHAQIVSVLHRTPFRYTPFLFARFVHGLLAAALVLLLWEPLAAVPATFEPSAYSTVDVTQPLATWFRHTLPAALTAFTVSLVIMLLLSACFLFARRCMKRIRT</sequence>
<feature type="transmembrane region" description="Helical" evidence="1">
    <location>
        <begin position="66"/>
        <end position="96"/>
    </location>
</feature>
<feature type="transmembrane region" description="Helical" evidence="1">
    <location>
        <begin position="362"/>
        <end position="380"/>
    </location>
</feature>
<keyword evidence="1" id="KW-0472">Membrane</keyword>
<comment type="caution">
    <text evidence="3">The sequence shown here is derived from an EMBL/GenBank/DDBJ whole genome shotgun (WGS) entry which is preliminary data.</text>
</comment>
<dbReference type="EMBL" id="WNZX01000007">
    <property type="protein sequence ID" value="MUG71148.1"/>
    <property type="molecule type" value="Genomic_DNA"/>
</dbReference>
<dbReference type="NCBIfam" id="TIGR02871">
    <property type="entry name" value="spore_ylbJ"/>
    <property type="match status" value="1"/>
</dbReference>
<dbReference type="Pfam" id="PF07670">
    <property type="entry name" value="Gate"/>
    <property type="match status" value="1"/>
</dbReference>